<feature type="region of interest" description="Disordered" evidence="1">
    <location>
        <begin position="62"/>
        <end position="110"/>
    </location>
</feature>
<dbReference type="Gene3D" id="3.80.10.10">
    <property type="entry name" value="Ribonuclease Inhibitor"/>
    <property type="match status" value="1"/>
</dbReference>
<feature type="compositionally biased region" description="Polar residues" evidence="1">
    <location>
        <begin position="72"/>
        <end position="81"/>
    </location>
</feature>
<feature type="compositionally biased region" description="Low complexity" evidence="1">
    <location>
        <begin position="89"/>
        <end position="102"/>
    </location>
</feature>
<accession>A0A197KDR4</accession>
<dbReference type="Proteomes" id="UP000078512">
    <property type="component" value="Unassembled WGS sequence"/>
</dbReference>
<evidence type="ECO:0000313" key="2">
    <source>
        <dbReference type="EMBL" id="OAQ35847.1"/>
    </source>
</evidence>
<evidence type="ECO:0000313" key="3">
    <source>
        <dbReference type="Proteomes" id="UP000078512"/>
    </source>
</evidence>
<dbReference type="InterPro" id="IPR032675">
    <property type="entry name" value="LRR_dom_sf"/>
</dbReference>
<reference evidence="2 3" key="1">
    <citation type="submission" date="2016-05" db="EMBL/GenBank/DDBJ databases">
        <title>Genome sequencing reveals origins of a unique bacterial endosymbiosis in the earliest lineages of terrestrial Fungi.</title>
        <authorList>
            <consortium name="DOE Joint Genome Institute"/>
            <person name="Uehling J."/>
            <person name="Gryganskyi A."/>
            <person name="Hameed K."/>
            <person name="Tschaplinski T."/>
            <person name="Misztal P."/>
            <person name="Wu S."/>
            <person name="Desiro A."/>
            <person name="Vande Pol N."/>
            <person name="Du Z.-Y."/>
            <person name="Zienkiewicz A."/>
            <person name="Zienkiewicz K."/>
            <person name="Morin E."/>
            <person name="Tisserant E."/>
            <person name="Splivallo R."/>
            <person name="Hainaut M."/>
            <person name="Henrissat B."/>
            <person name="Ohm R."/>
            <person name="Kuo A."/>
            <person name="Yan J."/>
            <person name="Lipzen A."/>
            <person name="Nolan M."/>
            <person name="Labutti K."/>
            <person name="Barry K."/>
            <person name="Goldstein A."/>
            <person name="Labbe J."/>
            <person name="Schadt C."/>
            <person name="Tuskan G."/>
            <person name="Grigoriev I."/>
            <person name="Martin F."/>
            <person name="Vilgalys R."/>
            <person name="Bonito G."/>
        </authorList>
    </citation>
    <scope>NUCLEOTIDE SEQUENCE [LARGE SCALE GENOMIC DNA]</scope>
    <source>
        <strain evidence="2 3">AG-77</strain>
    </source>
</reference>
<proteinExistence type="predicted"/>
<dbReference type="EMBL" id="KV442013">
    <property type="protein sequence ID" value="OAQ35847.1"/>
    <property type="molecule type" value="Genomic_DNA"/>
</dbReference>
<keyword evidence="3" id="KW-1185">Reference proteome</keyword>
<protein>
    <recommendedName>
        <fullName evidence="4">F-box domain-containing protein</fullName>
    </recommendedName>
</protein>
<evidence type="ECO:0000256" key="1">
    <source>
        <dbReference type="SAM" id="MobiDB-lite"/>
    </source>
</evidence>
<dbReference type="AlphaFoldDB" id="A0A197KDR4"/>
<organism evidence="2 3">
    <name type="scientific">Linnemannia elongata AG-77</name>
    <dbReference type="NCBI Taxonomy" id="1314771"/>
    <lineage>
        <taxon>Eukaryota</taxon>
        <taxon>Fungi</taxon>
        <taxon>Fungi incertae sedis</taxon>
        <taxon>Mucoromycota</taxon>
        <taxon>Mortierellomycotina</taxon>
        <taxon>Mortierellomycetes</taxon>
        <taxon>Mortierellales</taxon>
        <taxon>Mortierellaceae</taxon>
        <taxon>Linnemannia</taxon>
    </lineage>
</organism>
<feature type="compositionally biased region" description="Acidic residues" evidence="1">
    <location>
        <begin position="205"/>
        <end position="214"/>
    </location>
</feature>
<dbReference type="SUPFAM" id="SSF81383">
    <property type="entry name" value="F-box domain"/>
    <property type="match status" value="1"/>
</dbReference>
<dbReference type="SUPFAM" id="SSF52047">
    <property type="entry name" value="RNI-like"/>
    <property type="match status" value="1"/>
</dbReference>
<dbReference type="OrthoDB" id="2398820at2759"/>
<feature type="region of interest" description="Disordered" evidence="1">
    <location>
        <begin position="159"/>
        <end position="217"/>
    </location>
</feature>
<gene>
    <name evidence="2" type="ORF">K457DRAFT_132507</name>
</gene>
<name>A0A197KDR4_9FUNG</name>
<sequence>MHSLNQHHLALEVPEILHRIGEYLPRRDLVTSFRVCSFFHSSLAPLLYRDLDIACGISSTSSVHSYGRGCGSSRSDGNTTPGHDDNDGDTNYDNNDGGNRRWQQGRRRCGRMLGRRAAPTVLRDRYAPLVRRIKLETSLAAEYLSVGFTHLTSITLSYNGESSHRGGETPTPTIGADAGAGVAGGKRRKTKGPTGEGSDTKGNNEAEESDEDEKDTTVDNTKALVKLVQDNIELVSWTFEKFRTSQLSAEVWKAIVEAAQDRLESKRMVYGGRRMSATAARTGLELLEVKQMTVDKDSGPWFVKACRLAKVLKLVVVDLTHANLLYAQDPVPPPLLPPPLPQSHEQHQENHAVALMPPMAQEINMWSLQGFSFMDQLRFLVECSQARSIAWSSPCAQWRHDLFHLSLHDLETLINPDQHQHQHQQRQRRMLWPHIHSLRFSEWLRGKIDFTEMSALGTYISTLLTSITSHNQIRFFRLSGAKMHSMAVPILQQHHNLSLNHIRLRGCPSVTGTMIQGLLESCPNLTTLTANVLSIDAISRGKTWICKDLIEFQVYVDLTLEPAQYPGTRALTDRTQEAHRLVFTRLASLPALERLLIARVPTRGNNAVSRQESLHSLKLRLSYGLDILSTLKQLKVLNFVDVEQVLDKESVQWMIASWPKLGCVQGILSPSLEQSSALAAIMTNHGVYYSCT</sequence>
<dbReference type="InterPro" id="IPR036047">
    <property type="entry name" value="F-box-like_dom_sf"/>
</dbReference>
<evidence type="ECO:0008006" key="4">
    <source>
        <dbReference type="Google" id="ProtNLM"/>
    </source>
</evidence>